<dbReference type="GO" id="GO:0015074">
    <property type="term" value="P:DNA integration"/>
    <property type="evidence" value="ECO:0007669"/>
    <property type="project" value="UniProtKB-KW"/>
</dbReference>
<dbReference type="AlphaFoldDB" id="A0A089NS75"/>
<reference evidence="8 9" key="1">
    <citation type="journal article" date="2014" name="PLoS ONE">
        <title>Genome Information of Methylobacterium oryzae, a Plant-Probiotic Methylotroph in the Phyllosphere.</title>
        <authorList>
            <person name="Kwak M.J."/>
            <person name="Jeong H."/>
            <person name="Madhaiyan M."/>
            <person name="Lee Y."/>
            <person name="Sa T.M."/>
            <person name="Oh T.K."/>
            <person name="Kim J.F."/>
        </authorList>
    </citation>
    <scope>NUCLEOTIDE SEQUENCE [LARGE SCALE GENOMIC DNA]</scope>
    <source>
        <strain evidence="8 9">CBMB20</strain>
    </source>
</reference>
<evidence type="ECO:0000256" key="5">
    <source>
        <dbReference type="PIRSR" id="PIRSR606118-50"/>
    </source>
</evidence>
<evidence type="ECO:0000256" key="3">
    <source>
        <dbReference type="ARBA" id="ARBA00023125"/>
    </source>
</evidence>
<organism evidence="8 9">
    <name type="scientific">Methylobacterium oryzae CBMB20</name>
    <dbReference type="NCBI Taxonomy" id="693986"/>
    <lineage>
        <taxon>Bacteria</taxon>
        <taxon>Pseudomonadati</taxon>
        <taxon>Pseudomonadota</taxon>
        <taxon>Alphaproteobacteria</taxon>
        <taxon>Hyphomicrobiales</taxon>
        <taxon>Methylobacteriaceae</taxon>
        <taxon>Methylobacterium</taxon>
    </lineage>
</organism>
<dbReference type="HOGENOM" id="CLU_010686_4_0_5"/>
<dbReference type="CDD" id="cd03768">
    <property type="entry name" value="SR_ResInv"/>
    <property type="match status" value="1"/>
</dbReference>
<keyword evidence="2" id="KW-0229">DNA integration</keyword>
<evidence type="ECO:0000256" key="4">
    <source>
        <dbReference type="ARBA" id="ARBA00023172"/>
    </source>
</evidence>
<comment type="similarity">
    <text evidence="1">Belongs to the site-specific recombinase resolvase family.</text>
</comment>
<dbReference type="InterPro" id="IPR006118">
    <property type="entry name" value="Recombinase_CS"/>
</dbReference>
<dbReference type="SUPFAM" id="SSF53041">
    <property type="entry name" value="Resolvase-like"/>
    <property type="match status" value="1"/>
</dbReference>
<dbReference type="Gene3D" id="3.40.50.1390">
    <property type="entry name" value="Resolvase, N-terminal catalytic domain"/>
    <property type="match status" value="1"/>
</dbReference>
<feature type="domain" description="Resolvase/invertase-type recombinase catalytic" evidence="7">
    <location>
        <begin position="2"/>
        <end position="148"/>
    </location>
</feature>
<dbReference type="EMBL" id="CP003811">
    <property type="protein sequence ID" value="AIQ88718.1"/>
    <property type="molecule type" value="Genomic_DNA"/>
</dbReference>
<dbReference type="PROSITE" id="PS00397">
    <property type="entry name" value="RECOMBINASES_1"/>
    <property type="match status" value="1"/>
</dbReference>
<dbReference type="PROSITE" id="PS51736">
    <property type="entry name" value="RECOMBINASES_3"/>
    <property type="match status" value="1"/>
</dbReference>
<keyword evidence="4" id="KW-0233">DNA recombination</keyword>
<dbReference type="InterPro" id="IPR006120">
    <property type="entry name" value="Resolvase_HTH_dom"/>
</dbReference>
<accession>A0A089NS75</accession>
<dbReference type="eggNOG" id="COG1961">
    <property type="taxonomic scope" value="Bacteria"/>
</dbReference>
<dbReference type="KEGG" id="mor:MOC_0963"/>
<dbReference type="Pfam" id="PF02796">
    <property type="entry name" value="HTH_7"/>
    <property type="match status" value="1"/>
</dbReference>
<dbReference type="Pfam" id="PF00239">
    <property type="entry name" value="Resolvase"/>
    <property type="match status" value="1"/>
</dbReference>
<dbReference type="STRING" id="693986.MOC_0963"/>
<evidence type="ECO:0000313" key="9">
    <source>
        <dbReference type="Proteomes" id="UP000029492"/>
    </source>
</evidence>
<dbReference type="SUPFAM" id="SSF46689">
    <property type="entry name" value="Homeodomain-like"/>
    <property type="match status" value="1"/>
</dbReference>
<evidence type="ECO:0000259" key="7">
    <source>
        <dbReference type="PROSITE" id="PS51736"/>
    </source>
</evidence>
<dbReference type="InterPro" id="IPR036162">
    <property type="entry name" value="Resolvase-like_N_sf"/>
</dbReference>
<dbReference type="InterPro" id="IPR006119">
    <property type="entry name" value="Resolv_N"/>
</dbReference>
<evidence type="ECO:0000256" key="1">
    <source>
        <dbReference type="ARBA" id="ARBA00009913"/>
    </source>
</evidence>
<dbReference type="SMART" id="SM00857">
    <property type="entry name" value="Resolvase"/>
    <property type="match status" value="1"/>
</dbReference>
<dbReference type="Gene3D" id="1.10.10.60">
    <property type="entry name" value="Homeodomain-like"/>
    <property type="match status" value="1"/>
</dbReference>
<dbReference type="PANTHER" id="PTHR30461">
    <property type="entry name" value="DNA-INVERTASE FROM LAMBDOID PROPHAGE"/>
    <property type="match status" value="1"/>
</dbReference>
<dbReference type="InterPro" id="IPR009057">
    <property type="entry name" value="Homeodomain-like_sf"/>
</dbReference>
<keyword evidence="9" id="KW-1185">Reference proteome</keyword>
<dbReference type="PANTHER" id="PTHR30461:SF26">
    <property type="entry name" value="RESOLVASE HOMOLOG YNEB"/>
    <property type="match status" value="1"/>
</dbReference>
<sequence>MSTILYARVSTAEQTLDHQQTQAEAAGFVFDAVVADHGESGRKPLRERPEGRRLYDMLRQGDVLVVRWINRLGRSYEDVTDAMRELMRRGVIVRTIISNMTFDGATKDPMQRAIRDALIAFMAAAGEAELEATREAQKAGIAHAKAQTEQTAYRGRKPSYTREQLMVISGMLGQGAGVSAIATATGLTRQTIYRVQADPVEAEAALARWA</sequence>
<protein>
    <submittedName>
        <fullName evidence="8">Resolvase domain-containing protein</fullName>
    </submittedName>
</protein>
<feature type="active site" description="O-(5'-phospho-DNA)-serine intermediate" evidence="5 6">
    <location>
        <position position="10"/>
    </location>
</feature>
<evidence type="ECO:0000256" key="6">
    <source>
        <dbReference type="PROSITE-ProRule" id="PRU10137"/>
    </source>
</evidence>
<dbReference type="GO" id="GO:0003677">
    <property type="term" value="F:DNA binding"/>
    <property type="evidence" value="ECO:0007669"/>
    <property type="project" value="UniProtKB-KW"/>
</dbReference>
<name>A0A089NS75_9HYPH</name>
<dbReference type="InterPro" id="IPR050639">
    <property type="entry name" value="SSR_resolvase"/>
</dbReference>
<evidence type="ECO:0000313" key="8">
    <source>
        <dbReference type="EMBL" id="AIQ88718.1"/>
    </source>
</evidence>
<proteinExistence type="inferred from homology"/>
<dbReference type="GO" id="GO:0000150">
    <property type="term" value="F:DNA strand exchange activity"/>
    <property type="evidence" value="ECO:0007669"/>
    <property type="project" value="InterPro"/>
</dbReference>
<dbReference type="Proteomes" id="UP000029492">
    <property type="component" value="Chromosome"/>
</dbReference>
<dbReference type="RefSeq" id="WP_043755874.1">
    <property type="nucleotide sequence ID" value="NZ_CP003811.1"/>
</dbReference>
<gene>
    <name evidence="8" type="ORF">MOC_0963</name>
</gene>
<keyword evidence="3" id="KW-0238">DNA-binding</keyword>
<evidence type="ECO:0000256" key="2">
    <source>
        <dbReference type="ARBA" id="ARBA00022908"/>
    </source>
</evidence>